<name>A0A318I5K9_BURPY</name>
<feature type="compositionally biased region" description="Basic and acidic residues" evidence="1">
    <location>
        <begin position="56"/>
        <end position="77"/>
    </location>
</feature>
<evidence type="ECO:0000313" key="3">
    <source>
        <dbReference type="Proteomes" id="UP000247755"/>
    </source>
</evidence>
<sequence>MDSRPRATDLRINFRPGRRAVSARSRGRSRRRPERPAARHQCGDAVGRAKRSRRACARDVPQRRRRPGQRDRADRRNAQQCARCTRRRSRQPRGRAHGRRPPVRMRVAAPMADATAAATGIDVQDLPCGPLDEAQAKALFARFGVTPVRECVVRNAADAGRAARCESPRRDGVRTAYRPAGGCRMPRGINAISTQLTSRQAPSA</sequence>
<comment type="caution">
    <text evidence="2">The sequence shown here is derived from an EMBL/GenBank/DDBJ whole genome shotgun (WGS) entry which is preliminary data.</text>
</comment>
<proteinExistence type="predicted"/>
<feature type="compositionally biased region" description="Basic residues" evidence="1">
    <location>
        <begin position="84"/>
        <end position="102"/>
    </location>
</feature>
<gene>
    <name evidence="2" type="ORF">NA66_103045</name>
</gene>
<protein>
    <submittedName>
        <fullName evidence="2">Uncharacterized protein</fullName>
    </submittedName>
</protein>
<dbReference type="AlphaFoldDB" id="A0A318I5K9"/>
<reference evidence="2 3" key="1">
    <citation type="submission" date="2018-05" db="EMBL/GenBank/DDBJ databases">
        <title>Comparative genomics of bacterial root endophytes of switchgrass collected from native prairies over two seasons.</title>
        <authorList>
            <person name="Tang Y."/>
        </authorList>
    </citation>
    <scope>NUCLEOTIDE SEQUENCE [LARGE SCALE GENOMIC DNA]</scope>
    <source>
        <strain evidence="2 3">NFIX32</strain>
    </source>
</reference>
<evidence type="ECO:0000313" key="2">
    <source>
        <dbReference type="EMBL" id="PXX24706.1"/>
    </source>
</evidence>
<dbReference type="EMBL" id="QJJY01000030">
    <property type="protein sequence ID" value="PXX24706.1"/>
    <property type="molecule type" value="Genomic_DNA"/>
</dbReference>
<feature type="region of interest" description="Disordered" evidence="1">
    <location>
        <begin position="1"/>
        <end position="102"/>
    </location>
</feature>
<evidence type="ECO:0000256" key="1">
    <source>
        <dbReference type="SAM" id="MobiDB-lite"/>
    </source>
</evidence>
<accession>A0A318I5K9</accession>
<organism evidence="2 3">
    <name type="scientific">Burkholderia pyrrocinia</name>
    <name type="common">Pseudomonas pyrrocinia</name>
    <dbReference type="NCBI Taxonomy" id="60550"/>
    <lineage>
        <taxon>Bacteria</taxon>
        <taxon>Pseudomonadati</taxon>
        <taxon>Pseudomonadota</taxon>
        <taxon>Betaproteobacteria</taxon>
        <taxon>Burkholderiales</taxon>
        <taxon>Burkholderiaceae</taxon>
        <taxon>Burkholderia</taxon>
        <taxon>Burkholderia cepacia complex</taxon>
    </lineage>
</organism>
<dbReference type="Proteomes" id="UP000247755">
    <property type="component" value="Unassembled WGS sequence"/>
</dbReference>